<evidence type="ECO:0000313" key="4">
    <source>
        <dbReference type="EMBL" id="MDQ0215573.1"/>
    </source>
</evidence>
<keyword evidence="2" id="KW-0812">Transmembrane</keyword>
<comment type="caution">
    <text evidence="4">The sequence shown here is derived from an EMBL/GenBank/DDBJ whole genome shotgun (WGS) entry which is preliminary data.</text>
</comment>
<evidence type="ECO:0000313" key="5">
    <source>
        <dbReference type="Proteomes" id="UP001237207"/>
    </source>
</evidence>
<gene>
    <name evidence="4" type="ORF">J2S13_001991</name>
</gene>
<organism evidence="4 5">
    <name type="scientific">Oikeobacillus pervagus</name>
    <dbReference type="NCBI Taxonomy" id="1325931"/>
    <lineage>
        <taxon>Bacteria</taxon>
        <taxon>Bacillati</taxon>
        <taxon>Bacillota</taxon>
        <taxon>Bacilli</taxon>
        <taxon>Bacillales</taxon>
        <taxon>Bacillaceae</taxon>
        <taxon>Oikeobacillus</taxon>
    </lineage>
</organism>
<dbReference type="AlphaFoldDB" id="A0AAJ1SZ88"/>
<evidence type="ECO:0000256" key="2">
    <source>
        <dbReference type="SAM" id="Phobius"/>
    </source>
</evidence>
<evidence type="ECO:0000259" key="3">
    <source>
        <dbReference type="Pfam" id="PF11127"/>
    </source>
</evidence>
<dbReference type="RefSeq" id="WP_307257572.1">
    <property type="nucleotide sequence ID" value="NZ_JAUSUC010000022.1"/>
</dbReference>
<sequence>MKVKPNIGIINALIRITLGLTILVWSTAKYSKRPTCDSYLLVALMGAMKVGEGILRYCPLTDVYKNQMETTNSQSEQTQSEESNLSINPS</sequence>
<dbReference type="Proteomes" id="UP001237207">
    <property type="component" value="Unassembled WGS sequence"/>
</dbReference>
<keyword evidence="2" id="KW-1133">Transmembrane helix</keyword>
<protein>
    <recommendedName>
        <fullName evidence="3">Inner membrane protein YgaP-like transmembrane domain-containing protein</fullName>
    </recommendedName>
</protein>
<feature type="region of interest" description="Disordered" evidence="1">
    <location>
        <begin position="69"/>
        <end position="90"/>
    </location>
</feature>
<feature type="compositionally biased region" description="Low complexity" evidence="1">
    <location>
        <begin position="69"/>
        <end position="84"/>
    </location>
</feature>
<reference evidence="4" key="1">
    <citation type="submission" date="2023-07" db="EMBL/GenBank/DDBJ databases">
        <title>Genomic Encyclopedia of Type Strains, Phase IV (KMG-IV): sequencing the most valuable type-strain genomes for metagenomic binning, comparative biology and taxonomic classification.</title>
        <authorList>
            <person name="Goeker M."/>
        </authorList>
    </citation>
    <scope>NUCLEOTIDE SEQUENCE</scope>
    <source>
        <strain evidence="4">DSM 23947</strain>
    </source>
</reference>
<evidence type="ECO:0000256" key="1">
    <source>
        <dbReference type="SAM" id="MobiDB-lite"/>
    </source>
</evidence>
<dbReference type="Pfam" id="PF11127">
    <property type="entry name" value="YgaP-like_TM"/>
    <property type="match status" value="1"/>
</dbReference>
<dbReference type="EMBL" id="JAUSUC010000022">
    <property type="protein sequence ID" value="MDQ0215573.1"/>
    <property type="molecule type" value="Genomic_DNA"/>
</dbReference>
<feature type="transmembrane region" description="Helical" evidence="2">
    <location>
        <begin position="6"/>
        <end position="25"/>
    </location>
</feature>
<feature type="domain" description="Inner membrane protein YgaP-like transmembrane" evidence="3">
    <location>
        <begin position="4"/>
        <end position="63"/>
    </location>
</feature>
<keyword evidence="2" id="KW-0472">Membrane</keyword>
<keyword evidence="5" id="KW-1185">Reference proteome</keyword>
<accession>A0AAJ1SZ88</accession>
<dbReference type="InterPro" id="IPR021309">
    <property type="entry name" value="YgaP-like_TM"/>
</dbReference>
<proteinExistence type="predicted"/>
<name>A0AAJ1SZ88_9BACI</name>